<dbReference type="GO" id="GO:0031167">
    <property type="term" value="P:rRNA methylation"/>
    <property type="evidence" value="ECO:0007669"/>
    <property type="project" value="InterPro"/>
</dbReference>
<dbReference type="PIRSF" id="PIRSF004553">
    <property type="entry name" value="CHP00095"/>
    <property type="match status" value="1"/>
</dbReference>
<dbReference type="EMBL" id="LXQC01000209">
    <property type="protein sequence ID" value="TFE65692.1"/>
    <property type="molecule type" value="Genomic_DNA"/>
</dbReference>
<dbReference type="Pfam" id="PF03602">
    <property type="entry name" value="Cons_hypoth95"/>
    <property type="match status" value="1"/>
</dbReference>
<dbReference type="RefSeq" id="WP_134440956.1">
    <property type="nucleotide sequence ID" value="NZ_CP065957.1"/>
</dbReference>
<protein>
    <submittedName>
        <fullName evidence="3">N-6 DNA methylase</fullName>
    </submittedName>
</protein>
<dbReference type="PANTHER" id="PTHR43542:SF1">
    <property type="entry name" value="METHYLTRANSFERASE"/>
    <property type="match status" value="1"/>
</dbReference>
<name>A0A4Y8P6I4_9BACT</name>
<keyword evidence="4" id="KW-1185">Reference proteome</keyword>
<dbReference type="GO" id="GO:0008168">
    <property type="term" value="F:methyltransferase activity"/>
    <property type="evidence" value="ECO:0007669"/>
    <property type="project" value="UniProtKB-KW"/>
</dbReference>
<proteinExistence type="predicted"/>
<dbReference type="InterPro" id="IPR004398">
    <property type="entry name" value="RNA_MeTrfase_RsmD"/>
</dbReference>
<evidence type="ECO:0000256" key="2">
    <source>
        <dbReference type="ARBA" id="ARBA00022679"/>
    </source>
</evidence>
<dbReference type="AlphaFoldDB" id="A0A4Y8P6I4"/>
<reference evidence="3 4" key="1">
    <citation type="submission" date="2016-05" db="EMBL/GenBank/DDBJ databases">
        <title>Diversity and Homogeneity among Thermoacidophilic Verrucomicrobia Methanotrophs Linked with Geographical Origin.</title>
        <authorList>
            <person name="Erikstad H.-A."/>
            <person name="Smestad N.B."/>
            <person name="Ceballos R.M."/>
            <person name="Birkeland N.-K."/>
        </authorList>
    </citation>
    <scope>NUCLEOTIDE SEQUENCE [LARGE SCALE GENOMIC DNA]</scope>
    <source>
        <strain evidence="3 4">Phi</strain>
    </source>
</reference>
<accession>A0A4Y8P6I4</accession>
<dbReference type="Gene3D" id="3.40.50.150">
    <property type="entry name" value="Vaccinia Virus protein VP39"/>
    <property type="match status" value="1"/>
</dbReference>
<evidence type="ECO:0000313" key="3">
    <source>
        <dbReference type="EMBL" id="TFE65692.1"/>
    </source>
</evidence>
<dbReference type="CDD" id="cd02440">
    <property type="entry name" value="AdoMet_MTases"/>
    <property type="match status" value="1"/>
</dbReference>
<dbReference type="Proteomes" id="UP000297713">
    <property type="component" value="Unassembled WGS sequence"/>
</dbReference>
<gene>
    <name evidence="3" type="ORF">A7Q10_02875</name>
</gene>
<evidence type="ECO:0000256" key="1">
    <source>
        <dbReference type="ARBA" id="ARBA00022603"/>
    </source>
</evidence>
<dbReference type="SUPFAM" id="SSF53335">
    <property type="entry name" value="S-adenosyl-L-methionine-dependent methyltransferases"/>
    <property type="match status" value="1"/>
</dbReference>
<sequence length="184" mass="20686">MSLRITGGIAKGIILKVPQKTPVRPALSKIRSAIFSSLGDWIEGKKVIDLYAGSGALGIEALSRGALCCTFVDKSRECCECIKNNLKKTHLEGKVILADVYKFLKSDTEQYDLVFASPPYFKEPKLLDDPLFSFVYPRLNPEGTFIYEFFSKNIVKLADQWLLSWEKSVGETKVWMLKPKCLSP</sequence>
<dbReference type="InterPro" id="IPR029063">
    <property type="entry name" value="SAM-dependent_MTases_sf"/>
</dbReference>
<comment type="caution">
    <text evidence="3">The sequence shown here is derived from an EMBL/GenBank/DDBJ whole genome shotgun (WGS) entry which is preliminary data.</text>
</comment>
<organism evidence="3 4">
    <name type="scientific">Methylacidiphilum caldifontis</name>
    <dbReference type="NCBI Taxonomy" id="2795386"/>
    <lineage>
        <taxon>Bacteria</taxon>
        <taxon>Pseudomonadati</taxon>
        <taxon>Verrucomicrobiota</taxon>
        <taxon>Methylacidiphilae</taxon>
        <taxon>Methylacidiphilales</taxon>
        <taxon>Methylacidiphilaceae</taxon>
        <taxon>Methylacidiphilum (ex Ratnadevi et al. 2023)</taxon>
    </lineage>
</organism>
<dbReference type="OrthoDB" id="9803017at2"/>
<keyword evidence="2" id="KW-0808">Transferase</keyword>
<dbReference type="PANTHER" id="PTHR43542">
    <property type="entry name" value="METHYLTRANSFERASE"/>
    <property type="match status" value="1"/>
</dbReference>
<evidence type="ECO:0000313" key="4">
    <source>
        <dbReference type="Proteomes" id="UP000297713"/>
    </source>
</evidence>
<keyword evidence="1 3" id="KW-0489">Methyltransferase</keyword>